<dbReference type="Gene3D" id="3.30.1490.100">
    <property type="entry name" value="DNA polymerase, Y-family, little finger domain"/>
    <property type="match status" value="1"/>
</dbReference>
<keyword evidence="9" id="KW-0227">DNA damage</keyword>
<keyword evidence="8" id="KW-0479">Metal-binding</keyword>
<dbReference type="InterPro" id="IPR001126">
    <property type="entry name" value="UmuC"/>
</dbReference>
<comment type="similarity">
    <text evidence="4">Belongs to the DNA polymerase type-Y family.</text>
</comment>
<keyword evidence="6" id="KW-0808">Transferase</keyword>
<reference evidence="21 22" key="1">
    <citation type="journal article" date="2024" name="Insects">
        <title>An Improved Chromosome-Level Genome Assembly of the Firefly Pyrocoelia pectoralis.</title>
        <authorList>
            <person name="Fu X."/>
            <person name="Meyer-Rochow V.B."/>
            <person name="Ballantyne L."/>
            <person name="Zhu X."/>
        </authorList>
    </citation>
    <scope>NUCLEOTIDE SEQUENCE [LARGE SCALE GENOMIC DNA]</scope>
    <source>
        <strain evidence="21">XCY_ONT2</strain>
    </source>
</reference>
<dbReference type="GO" id="GO:0003887">
    <property type="term" value="F:DNA-directed DNA polymerase activity"/>
    <property type="evidence" value="ECO:0007669"/>
    <property type="project" value="UniProtKB-EC"/>
</dbReference>
<evidence type="ECO:0000256" key="9">
    <source>
        <dbReference type="ARBA" id="ARBA00022763"/>
    </source>
</evidence>
<keyword evidence="12" id="KW-0460">Magnesium</keyword>
<dbReference type="GO" id="GO:0008270">
    <property type="term" value="F:zinc ion binding"/>
    <property type="evidence" value="ECO:0007669"/>
    <property type="project" value="UniProtKB-KW"/>
</dbReference>
<dbReference type="PROSITE" id="PS51907">
    <property type="entry name" value="ZF_UBZ3"/>
    <property type="match status" value="2"/>
</dbReference>
<feature type="domain" description="UmuC" evidence="19">
    <location>
        <begin position="8"/>
        <end position="240"/>
    </location>
</feature>
<dbReference type="InterPro" id="IPR052230">
    <property type="entry name" value="DNA_polymerase_eta"/>
</dbReference>
<dbReference type="PIRSF" id="PIRSF036603">
    <property type="entry name" value="DPol_eta"/>
    <property type="match status" value="1"/>
</dbReference>
<comment type="caution">
    <text evidence="21">The sequence shown here is derived from an EMBL/GenBank/DDBJ whole genome shotgun (WGS) entry which is preliminary data.</text>
</comment>
<evidence type="ECO:0000256" key="7">
    <source>
        <dbReference type="ARBA" id="ARBA00022695"/>
    </source>
</evidence>
<evidence type="ECO:0000256" key="13">
    <source>
        <dbReference type="ARBA" id="ARBA00022843"/>
    </source>
</evidence>
<protein>
    <recommendedName>
        <fullName evidence="16">DNA polymerase eta</fullName>
        <ecNumber evidence="5">2.7.7.7</ecNumber>
    </recommendedName>
</protein>
<dbReference type="GO" id="GO:0003684">
    <property type="term" value="F:damaged DNA binding"/>
    <property type="evidence" value="ECO:0007669"/>
    <property type="project" value="InterPro"/>
</dbReference>
<evidence type="ECO:0000259" key="19">
    <source>
        <dbReference type="PROSITE" id="PS50173"/>
    </source>
</evidence>
<evidence type="ECO:0000259" key="20">
    <source>
        <dbReference type="PROSITE" id="PS51907"/>
    </source>
</evidence>
<dbReference type="Proteomes" id="UP001329430">
    <property type="component" value="Chromosome 8"/>
</dbReference>
<evidence type="ECO:0000256" key="15">
    <source>
        <dbReference type="ARBA" id="ARBA00023242"/>
    </source>
</evidence>
<dbReference type="Pfam" id="PF18439">
    <property type="entry name" value="zf_UBZ"/>
    <property type="match status" value="2"/>
</dbReference>
<evidence type="ECO:0000256" key="16">
    <source>
        <dbReference type="ARBA" id="ARBA00044975"/>
    </source>
</evidence>
<evidence type="ECO:0000256" key="2">
    <source>
        <dbReference type="ARBA" id="ARBA00001946"/>
    </source>
</evidence>
<dbReference type="Pfam" id="PF00817">
    <property type="entry name" value="IMS"/>
    <property type="match status" value="1"/>
</dbReference>
<dbReference type="GO" id="GO:0009411">
    <property type="term" value="P:response to UV"/>
    <property type="evidence" value="ECO:0007669"/>
    <property type="project" value="UniProtKB-ARBA"/>
</dbReference>
<dbReference type="PANTHER" id="PTHR45873">
    <property type="entry name" value="DNA POLYMERASE ETA"/>
    <property type="match status" value="1"/>
</dbReference>
<dbReference type="InterPro" id="IPR041298">
    <property type="entry name" value="UBZ3"/>
</dbReference>
<dbReference type="FunFam" id="3.40.1170.60:FF:000003">
    <property type="entry name" value="DNA polymerase eta"/>
    <property type="match status" value="1"/>
</dbReference>
<organism evidence="21 22">
    <name type="scientific">Pyrocoelia pectoralis</name>
    <dbReference type="NCBI Taxonomy" id="417401"/>
    <lineage>
        <taxon>Eukaryota</taxon>
        <taxon>Metazoa</taxon>
        <taxon>Ecdysozoa</taxon>
        <taxon>Arthropoda</taxon>
        <taxon>Hexapoda</taxon>
        <taxon>Insecta</taxon>
        <taxon>Pterygota</taxon>
        <taxon>Neoptera</taxon>
        <taxon>Endopterygota</taxon>
        <taxon>Coleoptera</taxon>
        <taxon>Polyphaga</taxon>
        <taxon>Elateriformia</taxon>
        <taxon>Elateroidea</taxon>
        <taxon>Lampyridae</taxon>
        <taxon>Lampyrinae</taxon>
        <taxon>Pyrocoelia</taxon>
    </lineage>
</organism>
<feature type="region of interest" description="Disordered" evidence="18">
    <location>
        <begin position="514"/>
        <end position="540"/>
    </location>
</feature>
<dbReference type="FunFam" id="1.10.150.20:FF:000014">
    <property type="entry name" value="Polymerase (DNA directed), eta"/>
    <property type="match status" value="1"/>
</dbReference>
<dbReference type="GO" id="GO:0005634">
    <property type="term" value="C:nucleus"/>
    <property type="evidence" value="ECO:0007669"/>
    <property type="project" value="UniProtKB-SubCell"/>
</dbReference>
<dbReference type="Gene3D" id="3.30.70.270">
    <property type="match status" value="1"/>
</dbReference>
<dbReference type="Pfam" id="PF11799">
    <property type="entry name" value="IMS_C"/>
    <property type="match status" value="1"/>
</dbReference>
<keyword evidence="13" id="KW-0832">Ubl conjugation</keyword>
<evidence type="ECO:0000256" key="4">
    <source>
        <dbReference type="ARBA" id="ARBA00010945"/>
    </source>
</evidence>
<evidence type="ECO:0000256" key="3">
    <source>
        <dbReference type="ARBA" id="ARBA00004123"/>
    </source>
</evidence>
<name>A0AAN7ZIF1_9COLE</name>
<dbReference type="SUPFAM" id="SSF100879">
    <property type="entry name" value="Lesion bypass DNA polymerase (Y-family), little finger domain"/>
    <property type="match status" value="1"/>
</dbReference>
<evidence type="ECO:0000256" key="1">
    <source>
        <dbReference type="ARBA" id="ARBA00001936"/>
    </source>
</evidence>
<dbReference type="InterPro" id="IPR036775">
    <property type="entry name" value="DNA_pol_Y-fam_lit_finger_sf"/>
</dbReference>
<evidence type="ECO:0000256" key="5">
    <source>
        <dbReference type="ARBA" id="ARBA00012417"/>
    </source>
</evidence>
<dbReference type="GO" id="GO:0006281">
    <property type="term" value="P:DNA repair"/>
    <property type="evidence" value="ECO:0007669"/>
    <property type="project" value="UniProtKB-KW"/>
</dbReference>
<keyword evidence="14" id="KW-0234">DNA repair</keyword>
<gene>
    <name evidence="21" type="ORF">RI129_011004</name>
</gene>
<comment type="cofactor">
    <cofactor evidence="2">
        <name>Mg(2+)</name>
        <dbReference type="ChEBI" id="CHEBI:18420"/>
    </cofactor>
</comment>
<evidence type="ECO:0000256" key="6">
    <source>
        <dbReference type="ARBA" id="ARBA00022679"/>
    </source>
</evidence>
<evidence type="ECO:0000256" key="14">
    <source>
        <dbReference type="ARBA" id="ARBA00023204"/>
    </source>
</evidence>
<evidence type="ECO:0000256" key="10">
    <source>
        <dbReference type="ARBA" id="ARBA00022771"/>
    </source>
</evidence>
<proteinExistence type="inferred from homology"/>
<accession>A0AAN7ZIF1</accession>
<keyword evidence="11" id="KW-0862">Zinc</keyword>
<dbReference type="PANTHER" id="PTHR45873:SF1">
    <property type="entry name" value="DNA POLYMERASE ETA"/>
    <property type="match status" value="1"/>
</dbReference>
<dbReference type="Gene3D" id="1.10.150.20">
    <property type="entry name" value="5' to 3' exonuclease, C-terminal subdomain"/>
    <property type="match status" value="1"/>
</dbReference>
<evidence type="ECO:0000256" key="11">
    <source>
        <dbReference type="ARBA" id="ARBA00022833"/>
    </source>
</evidence>
<dbReference type="AlphaFoldDB" id="A0AAN7ZIF1"/>
<dbReference type="FunFam" id="3.30.1490.100:FF:000007">
    <property type="entry name" value="DNA polymerase eta"/>
    <property type="match status" value="1"/>
</dbReference>
<dbReference type="Gene3D" id="3.40.1170.60">
    <property type="match status" value="1"/>
</dbReference>
<feature type="domain" description="UBZ3-type" evidence="20">
    <location>
        <begin position="537"/>
        <end position="571"/>
    </location>
</feature>
<dbReference type="PROSITE" id="PS50173">
    <property type="entry name" value="UMUC"/>
    <property type="match status" value="1"/>
</dbReference>
<keyword evidence="7" id="KW-0548">Nucleotidyltransferase</keyword>
<sequence>MSHTDRIIVLVDMDCFYCQVEENLNPQFKGKPLAVVQYNTWRGGGIIAVNYPARDRGVTRHMRGDEAKRKCPEIELVHVPSVRDKADLTKYRDAGKLVAAVLQTFTPLLQRASVDEAYLDITDAVTERTNMATREIQRSEIKNTHVVGCEPLEFLYSLYSSGLCEDANLKLAYGAVIAEEIRAAVLQQTGYTCSAGIAHNKILAKLAAGLNKPNQQTVLPQSGVESLFQNLPLHKIRSLGGKFGHSLTEDLGITTMAELVKFSEKDLKKRYDEKTAIWLYNIARGIDLEPVTIRLVSKSIGCCKTFPGRSALITPQSVLHWIGELGAELVERLEKDLEENNRKARQVTVGFTHDVNGNDISTSRVHPLNSYNAKKITDDSYAIIKKLCLKADGTFCIKSISFNAGKFEDCRNVTAITSFFKSDGPYKTIRKMEASERVEILNTDIDEENYSNETVDLNEDATKLTFYKDNCENASDDSITDEIPTVEERSTKGSFFLQYFEDMKNCQHEPPVLRDFDTSRNLEDDDLLDTPGTSKDEDVPTELCEECHQSIPISEMMSHKDHHLALQIDKEEKLTRKSNVPTITIKAKENTKSKKRKCSDNRPNCTLTKFLQSTVKLQEENTQECPQCNRRIRKSDFDDHLDYHVAKELHMEINDIKLCSAANVPKTIKKSKTTKTVSKTRSVISFFKPS</sequence>
<dbReference type="GO" id="GO:0042276">
    <property type="term" value="P:error-prone translesion synthesis"/>
    <property type="evidence" value="ECO:0007669"/>
    <property type="project" value="TreeGrafter"/>
</dbReference>
<dbReference type="EMBL" id="JAVRBK010000008">
    <property type="protein sequence ID" value="KAK5640193.1"/>
    <property type="molecule type" value="Genomic_DNA"/>
</dbReference>
<dbReference type="EC" id="2.7.7.7" evidence="5"/>
<evidence type="ECO:0000256" key="8">
    <source>
        <dbReference type="ARBA" id="ARBA00022723"/>
    </source>
</evidence>
<comment type="cofactor">
    <cofactor evidence="1">
        <name>Mn(2+)</name>
        <dbReference type="ChEBI" id="CHEBI:29035"/>
    </cofactor>
</comment>
<dbReference type="InterPro" id="IPR043502">
    <property type="entry name" value="DNA/RNA_pol_sf"/>
</dbReference>
<evidence type="ECO:0000313" key="22">
    <source>
        <dbReference type="Proteomes" id="UP001329430"/>
    </source>
</evidence>
<dbReference type="GO" id="GO:0005657">
    <property type="term" value="C:replication fork"/>
    <property type="evidence" value="ECO:0007669"/>
    <property type="project" value="TreeGrafter"/>
</dbReference>
<keyword evidence="15" id="KW-0539">Nucleus</keyword>
<dbReference type="GO" id="GO:0035861">
    <property type="term" value="C:site of double-strand break"/>
    <property type="evidence" value="ECO:0007669"/>
    <property type="project" value="TreeGrafter"/>
</dbReference>
<keyword evidence="22" id="KW-1185">Reference proteome</keyword>
<comment type="subcellular location">
    <subcellularLocation>
        <location evidence="3">Nucleus</location>
    </subcellularLocation>
</comment>
<evidence type="ECO:0000256" key="12">
    <source>
        <dbReference type="ARBA" id="ARBA00022842"/>
    </source>
</evidence>
<evidence type="ECO:0000256" key="17">
    <source>
        <dbReference type="ARBA" id="ARBA00049244"/>
    </source>
</evidence>
<evidence type="ECO:0000256" key="18">
    <source>
        <dbReference type="SAM" id="MobiDB-lite"/>
    </source>
</evidence>
<feature type="domain" description="UBZ3-type" evidence="20">
    <location>
        <begin position="618"/>
        <end position="652"/>
    </location>
</feature>
<keyword evidence="10" id="KW-0863">Zinc-finger</keyword>
<evidence type="ECO:0000313" key="21">
    <source>
        <dbReference type="EMBL" id="KAK5640193.1"/>
    </source>
</evidence>
<dbReference type="Pfam" id="PF21704">
    <property type="entry name" value="POLH-Rev1_HhH"/>
    <property type="match status" value="1"/>
</dbReference>
<comment type="catalytic activity">
    <reaction evidence="17">
        <text>DNA(n) + a 2'-deoxyribonucleoside 5'-triphosphate = DNA(n+1) + diphosphate</text>
        <dbReference type="Rhea" id="RHEA:22508"/>
        <dbReference type="Rhea" id="RHEA-COMP:17339"/>
        <dbReference type="Rhea" id="RHEA-COMP:17340"/>
        <dbReference type="ChEBI" id="CHEBI:33019"/>
        <dbReference type="ChEBI" id="CHEBI:61560"/>
        <dbReference type="ChEBI" id="CHEBI:173112"/>
        <dbReference type="EC" id="2.7.7.7"/>
    </reaction>
</comment>
<dbReference type="InterPro" id="IPR017961">
    <property type="entry name" value="DNA_pol_Y-fam_little_finger"/>
</dbReference>
<dbReference type="SUPFAM" id="SSF56672">
    <property type="entry name" value="DNA/RNA polymerases"/>
    <property type="match status" value="1"/>
</dbReference>
<dbReference type="InterPro" id="IPR043128">
    <property type="entry name" value="Rev_trsase/Diguanyl_cyclase"/>
</dbReference>